<reference evidence="1 2" key="1">
    <citation type="submission" date="2014-02" db="EMBL/GenBank/DDBJ databases">
        <title>Expanding our view of genomic diversity in Candidatus Accumulibacter clades.</title>
        <authorList>
            <person name="Skennerton C.T."/>
            <person name="Barr J.J."/>
            <person name="Slater F.R."/>
            <person name="Bond P.L."/>
            <person name="Tyson G.W."/>
        </authorList>
    </citation>
    <scope>NUCLEOTIDE SEQUENCE [LARGE SCALE GENOMIC DNA]</scope>
    <source>
        <strain evidence="2">BA-91</strain>
    </source>
</reference>
<evidence type="ECO:0000313" key="1">
    <source>
        <dbReference type="EMBL" id="KFB73406.1"/>
    </source>
</evidence>
<sequence length="155" mass="16993">MPALQIDDDRQNLVVDLDRWQSRRQLAGNCFGLQEKAAAGQFAGRSMKRDAQVDGPVQAVDDLVERARHLASVAGDFRQAFLVVVEFLQGHHRQEDVVLLEAVDAGRIVHQDIGVEDEKLSGRGGSSLLGTEFGVAGHVSASRIRSVRMHVRSGR</sequence>
<proteinExistence type="predicted"/>
<dbReference type="AlphaFoldDB" id="A0A080LXH9"/>
<dbReference type="Proteomes" id="UP000020077">
    <property type="component" value="Unassembled WGS sequence"/>
</dbReference>
<dbReference type="EMBL" id="JDVG02000228">
    <property type="protein sequence ID" value="KFB73406.1"/>
    <property type="molecule type" value="Genomic_DNA"/>
</dbReference>
<accession>A0A080LXH9</accession>
<gene>
    <name evidence="1" type="ORF">AW09_001338</name>
</gene>
<comment type="caution">
    <text evidence="1">The sequence shown here is derived from an EMBL/GenBank/DDBJ whole genome shotgun (WGS) entry which is preliminary data.</text>
</comment>
<evidence type="ECO:0000313" key="2">
    <source>
        <dbReference type="Proteomes" id="UP000020077"/>
    </source>
</evidence>
<organism evidence="1 2">
    <name type="scientific">Candidatus Accumulibacter phosphatis</name>
    <dbReference type="NCBI Taxonomy" id="327160"/>
    <lineage>
        <taxon>Bacteria</taxon>
        <taxon>Pseudomonadati</taxon>
        <taxon>Pseudomonadota</taxon>
        <taxon>Betaproteobacteria</taxon>
        <taxon>Candidatus Accumulibacter</taxon>
    </lineage>
</organism>
<protein>
    <submittedName>
        <fullName evidence="1">Uncharacterized protein</fullName>
    </submittedName>
</protein>
<name>A0A080LXH9_9PROT</name>